<organism evidence="1">
    <name type="scientific">bioreactor metagenome</name>
    <dbReference type="NCBI Taxonomy" id="1076179"/>
    <lineage>
        <taxon>unclassified sequences</taxon>
        <taxon>metagenomes</taxon>
        <taxon>ecological metagenomes</taxon>
    </lineage>
</organism>
<dbReference type="AlphaFoldDB" id="A0A645IXQ7"/>
<protein>
    <submittedName>
        <fullName evidence="1">Uncharacterized protein</fullName>
    </submittedName>
</protein>
<name>A0A645IXQ7_9ZZZZ</name>
<comment type="caution">
    <text evidence="1">The sequence shown here is derived from an EMBL/GenBank/DDBJ whole genome shotgun (WGS) entry which is preliminary data.</text>
</comment>
<sequence>MTLDGAKQLHVCDREIPAQRQNRVQPRRAVSLREHETVAVGILRFLRVDIHRVEIQDGQRVDYRQRASDVTGRRGVHRVHCQQSCLRGVYREGFYLIFIHAILPFGSIHYNILYCEGSRGPLRSALQT</sequence>
<gene>
    <name evidence="1" type="ORF">SDC9_203884</name>
</gene>
<accession>A0A645IXQ7</accession>
<proteinExistence type="predicted"/>
<reference evidence="1" key="1">
    <citation type="submission" date="2019-08" db="EMBL/GenBank/DDBJ databases">
        <authorList>
            <person name="Kucharzyk K."/>
            <person name="Murdoch R.W."/>
            <person name="Higgins S."/>
            <person name="Loffler F."/>
        </authorList>
    </citation>
    <scope>NUCLEOTIDE SEQUENCE</scope>
</reference>
<dbReference type="EMBL" id="VSSQ01126259">
    <property type="protein sequence ID" value="MPN56198.1"/>
    <property type="molecule type" value="Genomic_DNA"/>
</dbReference>
<evidence type="ECO:0000313" key="1">
    <source>
        <dbReference type="EMBL" id="MPN56198.1"/>
    </source>
</evidence>